<sequence length="294" mass="33254">MKAAALPARRTFPRDSDPEDQRLLNDYLDEMGQVPLLSKMEEKDLARRARLGDEDARHRLVAANLRFVVSVAKAYYSPQHSLLDLVNEGNVGLIRAAARFDERKGVRFISYAIWFIKQSILRAISEYSRVMRLPTNVTDRIKTINKTSDRMRTLNGREPTSEELGHELGLKAKDVERAIEMAKTDLSIDAVSGEHGDGDPLSAFLKSSAYPGPEESLTGSFLRSDLARAFEHLKAREAKILRLYYGLEGEQPHTLDAIGKMFGLSRERIRQTKEAALKKLRKSPNIELLQSYIN</sequence>
<dbReference type="InterPro" id="IPR036388">
    <property type="entry name" value="WH-like_DNA-bd_sf"/>
</dbReference>
<evidence type="ECO:0000256" key="1">
    <source>
        <dbReference type="ARBA" id="ARBA00023015"/>
    </source>
</evidence>
<feature type="domain" description="RNA polymerase sigma-70 region 1.2" evidence="5">
    <location>
        <begin position="24"/>
        <end position="54"/>
    </location>
</feature>
<evidence type="ECO:0000313" key="9">
    <source>
        <dbReference type="EMBL" id="TET45942.1"/>
    </source>
</evidence>
<dbReference type="InterPro" id="IPR009042">
    <property type="entry name" value="RNA_pol_sigma70_r1_2"/>
</dbReference>
<dbReference type="PRINTS" id="PR00046">
    <property type="entry name" value="SIGMA70FCT"/>
</dbReference>
<evidence type="ECO:0000256" key="3">
    <source>
        <dbReference type="ARBA" id="ARBA00023125"/>
    </source>
</evidence>
<dbReference type="InterPro" id="IPR007624">
    <property type="entry name" value="RNA_pol_sigma70_r3"/>
</dbReference>
<dbReference type="InterPro" id="IPR007627">
    <property type="entry name" value="RNA_pol_sigma70_r2"/>
</dbReference>
<dbReference type="InterPro" id="IPR050239">
    <property type="entry name" value="Sigma-70_RNA_pol_init_factors"/>
</dbReference>
<keyword evidence="1" id="KW-0805">Transcription regulation</keyword>
<dbReference type="Gene3D" id="1.10.601.10">
    <property type="entry name" value="RNA Polymerase Primary Sigma Factor"/>
    <property type="match status" value="1"/>
</dbReference>
<dbReference type="PANTHER" id="PTHR30603">
    <property type="entry name" value="RNA POLYMERASE SIGMA FACTOR RPO"/>
    <property type="match status" value="1"/>
</dbReference>
<dbReference type="Pfam" id="PF04542">
    <property type="entry name" value="Sigma70_r2"/>
    <property type="match status" value="1"/>
</dbReference>
<dbReference type="Gene3D" id="1.10.10.10">
    <property type="entry name" value="Winged helix-like DNA-binding domain superfamily/Winged helix DNA-binding domain"/>
    <property type="match status" value="2"/>
</dbReference>
<protein>
    <submittedName>
        <fullName evidence="9">RNA polymerase sigma factor RpoD/SigA</fullName>
    </submittedName>
</protein>
<dbReference type="Proteomes" id="UP000315525">
    <property type="component" value="Unassembled WGS sequence"/>
</dbReference>
<dbReference type="GO" id="GO:0016987">
    <property type="term" value="F:sigma factor activity"/>
    <property type="evidence" value="ECO:0007669"/>
    <property type="project" value="UniProtKB-KW"/>
</dbReference>
<evidence type="ECO:0000259" key="7">
    <source>
        <dbReference type="Pfam" id="PF04542"/>
    </source>
</evidence>
<dbReference type="Pfam" id="PF04545">
    <property type="entry name" value="Sigma70_r4"/>
    <property type="match status" value="1"/>
</dbReference>
<accession>A0A523UTS0</accession>
<dbReference type="Pfam" id="PF00140">
    <property type="entry name" value="Sigma70_r1_2"/>
    <property type="match status" value="1"/>
</dbReference>
<organism evidence="9 10">
    <name type="scientific">candidate division TA06 bacterium</name>
    <dbReference type="NCBI Taxonomy" id="2250710"/>
    <lineage>
        <taxon>Bacteria</taxon>
        <taxon>Bacteria division TA06</taxon>
    </lineage>
</organism>
<evidence type="ECO:0000256" key="4">
    <source>
        <dbReference type="ARBA" id="ARBA00023163"/>
    </source>
</evidence>
<keyword evidence="3" id="KW-0238">DNA-binding</keyword>
<reference evidence="9 10" key="1">
    <citation type="submission" date="2019-03" db="EMBL/GenBank/DDBJ databases">
        <title>Metabolic potential of uncultured bacteria and archaea associated with petroleum seepage in deep-sea sediments.</title>
        <authorList>
            <person name="Dong X."/>
            <person name="Hubert C."/>
        </authorList>
    </citation>
    <scope>NUCLEOTIDE SEQUENCE [LARGE SCALE GENOMIC DNA]</scope>
    <source>
        <strain evidence="9">E44_bin18</strain>
    </source>
</reference>
<dbReference type="PIRSF" id="PIRSF000770">
    <property type="entry name" value="RNA_pol_sigma-SigE/K"/>
    <property type="match status" value="1"/>
</dbReference>
<dbReference type="SUPFAM" id="SSF88659">
    <property type="entry name" value="Sigma3 and sigma4 domains of RNA polymerase sigma factors"/>
    <property type="match status" value="2"/>
</dbReference>
<dbReference type="InterPro" id="IPR014284">
    <property type="entry name" value="RNA_pol_sigma-70_dom"/>
</dbReference>
<dbReference type="SUPFAM" id="SSF88946">
    <property type="entry name" value="Sigma2 domain of RNA polymerase sigma factors"/>
    <property type="match status" value="1"/>
</dbReference>
<feature type="domain" description="RNA polymerase sigma-70 region 2" evidence="7">
    <location>
        <begin position="60"/>
        <end position="128"/>
    </location>
</feature>
<dbReference type="EMBL" id="SOJN01000072">
    <property type="protein sequence ID" value="TET45942.1"/>
    <property type="molecule type" value="Genomic_DNA"/>
</dbReference>
<dbReference type="InterPro" id="IPR013325">
    <property type="entry name" value="RNA_pol_sigma_r2"/>
</dbReference>
<dbReference type="AlphaFoldDB" id="A0A523UTS0"/>
<dbReference type="Pfam" id="PF04539">
    <property type="entry name" value="Sigma70_r3"/>
    <property type="match status" value="1"/>
</dbReference>
<dbReference type="InterPro" id="IPR013324">
    <property type="entry name" value="RNA_pol_sigma_r3/r4-like"/>
</dbReference>
<dbReference type="InterPro" id="IPR000943">
    <property type="entry name" value="RNA_pol_sigma70"/>
</dbReference>
<feature type="domain" description="RNA polymerase sigma-70 region 4" evidence="8">
    <location>
        <begin position="229"/>
        <end position="282"/>
    </location>
</feature>
<proteinExistence type="predicted"/>
<evidence type="ECO:0000259" key="5">
    <source>
        <dbReference type="Pfam" id="PF00140"/>
    </source>
</evidence>
<keyword evidence="4" id="KW-0804">Transcription</keyword>
<dbReference type="PANTHER" id="PTHR30603:SF47">
    <property type="entry name" value="RNA POLYMERASE SIGMA FACTOR SIGD, CHLOROPLASTIC"/>
    <property type="match status" value="1"/>
</dbReference>
<dbReference type="GO" id="GO:0006352">
    <property type="term" value="P:DNA-templated transcription initiation"/>
    <property type="evidence" value="ECO:0007669"/>
    <property type="project" value="InterPro"/>
</dbReference>
<name>A0A523UTS0_UNCT6</name>
<evidence type="ECO:0000259" key="6">
    <source>
        <dbReference type="Pfam" id="PF04539"/>
    </source>
</evidence>
<comment type="caution">
    <text evidence="9">The sequence shown here is derived from an EMBL/GenBank/DDBJ whole genome shotgun (WGS) entry which is preliminary data.</text>
</comment>
<evidence type="ECO:0000259" key="8">
    <source>
        <dbReference type="Pfam" id="PF04545"/>
    </source>
</evidence>
<dbReference type="NCBIfam" id="TIGR02937">
    <property type="entry name" value="sigma70-ECF"/>
    <property type="match status" value="1"/>
</dbReference>
<evidence type="ECO:0000313" key="10">
    <source>
        <dbReference type="Proteomes" id="UP000315525"/>
    </source>
</evidence>
<keyword evidence="2" id="KW-0731">Sigma factor</keyword>
<dbReference type="GO" id="GO:0003677">
    <property type="term" value="F:DNA binding"/>
    <property type="evidence" value="ECO:0007669"/>
    <property type="project" value="UniProtKB-KW"/>
</dbReference>
<evidence type="ECO:0000256" key="2">
    <source>
        <dbReference type="ARBA" id="ARBA00023082"/>
    </source>
</evidence>
<dbReference type="CDD" id="cd06171">
    <property type="entry name" value="Sigma70_r4"/>
    <property type="match status" value="1"/>
</dbReference>
<dbReference type="InterPro" id="IPR007630">
    <property type="entry name" value="RNA_pol_sigma70_r4"/>
</dbReference>
<feature type="domain" description="RNA polymerase sigma-70 region 3" evidence="6">
    <location>
        <begin position="140"/>
        <end position="216"/>
    </location>
</feature>
<gene>
    <name evidence="9" type="ORF">E3J62_05920</name>
</gene>